<evidence type="ECO:0000256" key="1">
    <source>
        <dbReference type="SAM" id="MobiDB-lite"/>
    </source>
</evidence>
<proteinExistence type="predicted"/>
<accession>A0AAV7N4U6</accession>
<reference evidence="2" key="1">
    <citation type="journal article" date="2022" name="bioRxiv">
        <title>Sequencing and chromosome-scale assembly of the giantPleurodeles waltlgenome.</title>
        <authorList>
            <person name="Brown T."/>
            <person name="Elewa A."/>
            <person name="Iarovenko S."/>
            <person name="Subramanian E."/>
            <person name="Araus A.J."/>
            <person name="Petzold A."/>
            <person name="Susuki M."/>
            <person name="Suzuki K.-i.T."/>
            <person name="Hayashi T."/>
            <person name="Toyoda A."/>
            <person name="Oliveira C."/>
            <person name="Osipova E."/>
            <person name="Leigh N.D."/>
            <person name="Simon A."/>
            <person name="Yun M.H."/>
        </authorList>
    </citation>
    <scope>NUCLEOTIDE SEQUENCE</scope>
    <source>
        <strain evidence="2">20211129_DDA</strain>
        <tissue evidence="2">Liver</tissue>
    </source>
</reference>
<evidence type="ECO:0000313" key="3">
    <source>
        <dbReference type="Proteomes" id="UP001066276"/>
    </source>
</evidence>
<dbReference type="Proteomes" id="UP001066276">
    <property type="component" value="Chromosome 9"/>
</dbReference>
<protein>
    <submittedName>
        <fullName evidence="2">Uncharacterized protein</fullName>
    </submittedName>
</protein>
<organism evidence="2 3">
    <name type="scientific">Pleurodeles waltl</name>
    <name type="common">Iberian ribbed newt</name>
    <dbReference type="NCBI Taxonomy" id="8319"/>
    <lineage>
        <taxon>Eukaryota</taxon>
        <taxon>Metazoa</taxon>
        <taxon>Chordata</taxon>
        <taxon>Craniata</taxon>
        <taxon>Vertebrata</taxon>
        <taxon>Euteleostomi</taxon>
        <taxon>Amphibia</taxon>
        <taxon>Batrachia</taxon>
        <taxon>Caudata</taxon>
        <taxon>Salamandroidea</taxon>
        <taxon>Salamandridae</taxon>
        <taxon>Pleurodelinae</taxon>
        <taxon>Pleurodeles</taxon>
    </lineage>
</organism>
<evidence type="ECO:0000313" key="2">
    <source>
        <dbReference type="EMBL" id="KAJ1107690.1"/>
    </source>
</evidence>
<gene>
    <name evidence="2" type="ORF">NDU88_005079</name>
</gene>
<keyword evidence="3" id="KW-1185">Reference proteome</keyword>
<dbReference type="AlphaFoldDB" id="A0AAV7N4U6"/>
<comment type="caution">
    <text evidence="2">The sequence shown here is derived from an EMBL/GenBank/DDBJ whole genome shotgun (WGS) entry which is preliminary data.</text>
</comment>
<feature type="compositionally biased region" description="Gly residues" evidence="1">
    <location>
        <begin position="28"/>
        <end position="37"/>
    </location>
</feature>
<feature type="region of interest" description="Disordered" evidence="1">
    <location>
        <begin position="75"/>
        <end position="109"/>
    </location>
</feature>
<sequence>MGVRLWSTEGSPSEQRCERIGAEPGGPKIQGGIGTGVWGHTETPRTRRRRCPPGVPDPTRLGACSLDWDLTELPWSIRGQERDRRPDPENPSDQPPGDRRDGNGNGGAN</sequence>
<feature type="compositionally biased region" description="Basic and acidic residues" evidence="1">
    <location>
        <begin position="79"/>
        <end position="88"/>
    </location>
</feature>
<dbReference type="EMBL" id="JANPWB010000013">
    <property type="protein sequence ID" value="KAJ1107690.1"/>
    <property type="molecule type" value="Genomic_DNA"/>
</dbReference>
<name>A0AAV7N4U6_PLEWA</name>
<feature type="region of interest" description="Disordered" evidence="1">
    <location>
        <begin position="1"/>
        <end position="58"/>
    </location>
</feature>